<protein>
    <recommendedName>
        <fullName evidence="4">Tox-ART-HYD1 domain-containing protein</fullName>
    </recommendedName>
</protein>
<organism evidence="2 3">
    <name type="scientific">Leptospira noguchii serovar Panama str. CZ214</name>
    <dbReference type="NCBI Taxonomy" id="1001595"/>
    <lineage>
        <taxon>Bacteria</taxon>
        <taxon>Pseudomonadati</taxon>
        <taxon>Spirochaetota</taxon>
        <taxon>Spirochaetia</taxon>
        <taxon>Leptospirales</taxon>
        <taxon>Leptospiraceae</taxon>
        <taxon>Leptospira</taxon>
    </lineage>
</organism>
<dbReference type="Proteomes" id="UP000015442">
    <property type="component" value="Unassembled WGS sequence"/>
</dbReference>
<name>T0FLT0_9LEPT</name>
<sequence>MSKAGLDPLNKSDVKNFLDKGNKSGVTHGGNSATNNKTNASLFEAKNTSTTSGYRYVTKGEVQAIKDTGMLRGGNPGKTYFTKDLYKSGSNAQERLSLDKKPTHRVEFEVLNNPKLKLNGTKVDPLNGQPGKGSEFMTTDPVKS</sequence>
<feature type="region of interest" description="Disordered" evidence="1">
    <location>
        <begin position="1"/>
        <end position="44"/>
    </location>
</feature>
<evidence type="ECO:0008006" key="4">
    <source>
        <dbReference type="Google" id="ProtNLM"/>
    </source>
</evidence>
<feature type="compositionally biased region" description="Polar residues" evidence="1">
    <location>
        <begin position="29"/>
        <end position="44"/>
    </location>
</feature>
<evidence type="ECO:0000256" key="1">
    <source>
        <dbReference type="SAM" id="MobiDB-lite"/>
    </source>
</evidence>
<dbReference type="AlphaFoldDB" id="T0FLT0"/>
<evidence type="ECO:0000313" key="3">
    <source>
        <dbReference type="Proteomes" id="UP000015442"/>
    </source>
</evidence>
<dbReference type="EMBL" id="AKWY02000022">
    <property type="protein sequence ID" value="EQA71094.1"/>
    <property type="molecule type" value="Genomic_DNA"/>
</dbReference>
<gene>
    <name evidence="2" type="ORF">LEP1GSC059_1260</name>
</gene>
<comment type="caution">
    <text evidence="2">The sequence shown here is derived from an EMBL/GenBank/DDBJ whole genome shotgun (WGS) entry which is preliminary data.</text>
</comment>
<feature type="region of interest" description="Disordered" evidence="1">
    <location>
        <begin position="119"/>
        <end position="144"/>
    </location>
</feature>
<evidence type="ECO:0000313" key="2">
    <source>
        <dbReference type="EMBL" id="EQA71094.1"/>
    </source>
</evidence>
<feature type="compositionally biased region" description="Basic and acidic residues" evidence="1">
    <location>
        <begin position="10"/>
        <end position="22"/>
    </location>
</feature>
<accession>T0FLT0</accession>
<reference evidence="2 3" key="1">
    <citation type="submission" date="2013-05" db="EMBL/GenBank/DDBJ databases">
        <authorList>
            <person name="Harkins D.M."/>
            <person name="Durkin A.S."/>
            <person name="Brinkac L.M."/>
            <person name="Haft D.H."/>
            <person name="Selengut J.D."/>
            <person name="Sanka R."/>
            <person name="DePew J."/>
            <person name="Purushe J."/>
            <person name="Hartskeerl R.A."/>
            <person name="Ahmed A."/>
            <person name="van der Linden H."/>
            <person name="Goris M.G.A."/>
            <person name="Vinetz J.M."/>
            <person name="Sutton G.G."/>
            <person name="Nierman W.C."/>
            <person name="Fouts D.E."/>
        </authorList>
    </citation>
    <scope>NUCLEOTIDE SEQUENCE [LARGE SCALE GENOMIC DNA]</scope>
    <source>
        <strain evidence="2 3">CZ214</strain>
    </source>
</reference>
<proteinExistence type="predicted"/>